<feature type="compositionally biased region" description="Basic and acidic residues" evidence="1">
    <location>
        <begin position="115"/>
        <end position="127"/>
    </location>
</feature>
<evidence type="ECO:0000313" key="3">
    <source>
        <dbReference type="Proteomes" id="UP000008141"/>
    </source>
</evidence>
<reference evidence="2 3" key="1">
    <citation type="journal article" date="2010" name="Plant Cell">
        <title>The Chlorella variabilis NC64A genome reveals adaptation to photosymbiosis, coevolution with viruses, and cryptic sex.</title>
        <authorList>
            <person name="Blanc G."/>
            <person name="Duncan G."/>
            <person name="Agarkova I."/>
            <person name="Borodovsky M."/>
            <person name="Gurnon J."/>
            <person name="Kuo A."/>
            <person name="Lindquist E."/>
            <person name="Lucas S."/>
            <person name="Pangilinan J."/>
            <person name="Polle J."/>
            <person name="Salamov A."/>
            <person name="Terry A."/>
            <person name="Yamada T."/>
            <person name="Dunigan D.D."/>
            <person name="Grigoriev I.V."/>
            <person name="Claverie J.M."/>
            <person name="Van Etten J.L."/>
        </authorList>
    </citation>
    <scope>NUCLEOTIDE SEQUENCE [LARGE SCALE GENOMIC DNA]</scope>
    <source>
        <strain evidence="2 3">NC64A</strain>
    </source>
</reference>
<dbReference type="RefSeq" id="XP_005846535.1">
    <property type="nucleotide sequence ID" value="XM_005846473.1"/>
</dbReference>
<organism evidence="3">
    <name type="scientific">Chlorella variabilis</name>
    <name type="common">Green alga</name>
    <dbReference type="NCBI Taxonomy" id="554065"/>
    <lineage>
        <taxon>Eukaryota</taxon>
        <taxon>Viridiplantae</taxon>
        <taxon>Chlorophyta</taxon>
        <taxon>core chlorophytes</taxon>
        <taxon>Trebouxiophyceae</taxon>
        <taxon>Chlorellales</taxon>
        <taxon>Chlorellaceae</taxon>
        <taxon>Chlorella clade</taxon>
        <taxon>Chlorella</taxon>
    </lineage>
</organism>
<dbReference type="Proteomes" id="UP000008141">
    <property type="component" value="Unassembled WGS sequence"/>
</dbReference>
<dbReference type="InParanoid" id="E1ZJ31"/>
<keyword evidence="3" id="KW-1185">Reference proteome</keyword>
<dbReference type="OrthoDB" id="10502507at2759"/>
<evidence type="ECO:0000313" key="2">
    <source>
        <dbReference type="EMBL" id="EFN54433.1"/>
    </source>
</evidence>
<dbReference type="KEGG" id="cvr:CHLNCDRAFT_135825"/>
<protein>
    <submittedName>
        <fullName evidence="2">Uncharacterized protein</fullName>
    </submittedName>
</protein>
<evidence type="ECO:0000256" key="1">
    <source>
        <dbReference type="SAM" id="MobiDB-lite"/>
    </source>
</evidence>
<gene>
    <name evidence="2" type="ORF">CHLNCDRAFT_135825</name>
</gene>
<dbReference type="GeneID" id="17353696"/>
<proteinExistence type="predicted"/>
<dbReference type="AlphaFoldDB" id="E1ZJ31"/>
<name>E1ZJ31_CHLVA</name>
<dbReference type="EMBL" id="GL433848">
    <property type="protein sequence ID" value="EFN54433.1"/>
    <property type="molecule type" value="Genomic_DNA"/>
</dbReference>
<accession>E1ZJ31</accession>
<sequence>MLATCAAAWLRRAVGGGRPCAAAARRLLASGPGQHLPDPAEGEGGVLESMQDVLRPSWCSGRAYHYAEDSARAVLQEQVASGAGKPTAESMDAPADAVGDELTAPHNWHFSNRSDQLDERRQRELAEQSRSMDGGAGR</sequence>
<feature type="region of interest" description="Disordered" evidence="1">
    <location>
        <begin position="78"/>
        <end position="138"/>
    </location>
</feature>